<keyword evidence="2" id="KW-1185">Reference proteome</keyword>
<evidence type="ECO:0000313" key="2">
    <source>
        <dbReference type="Proteomes" id="UP000654670"/>
    </source>
</evidence>
<reference evidence="1" key="1">
    <citation type="journal article" date="2014" name="Int. J. Syst. Evol. Microbiol.">
        <title>Complete genome sequence of Corynebacterium casei LMG S-19264T (=DSM 44701T), isolated from a smear-ripened cheese.</title>
        <authorList>
            <consortium name="US DOE Joint Genome Institute (JGI-PGF)"/>
            <person name="Walter F."/>
            <person name="Albersmeier A."/>
            <person name="Kalinowski J."/>
            <person name="Ruckert C."/>
        </authorList>
    </citation>
    <scope>NUCLEOTIDE SEQUENCE</scope>
    <source>
        <strain evidence="1">JCM 15325</strain>
    </source>
</reference>
<protein>
    <submittedName>
        <fullName evidence="1">Uncharacterized protein</fullName>
    </submittedName>
</protein>
<organism evidence="1 2">
    <name type="scientific">Sporolactobacillus putidus</name>
    <dbReference type="NCBI Taxonomy" id="492735"/>
    <lineage>
        <taxon>Bacteria</taxon>
        <taxon>Bacillati</taxon>
        <taxon>Bacillota</taxon>
        <taxon>Bacilli</taxon>
        <taxon>Bacillales</taxon>
        <taxon>Sporolactobacillaceae</taxon>
        <taxon>Sporolactobacillus</taxon>
    </lineage>
</organism>
<dbReference type="RefSeq" id="WP_229727562.1">
    <property type="nucleotide sequence ID" value="NZ_BMOK01000008.1"/>
</dbReference>
<dbReference type="EMBL" id="BMOK01000008">
    <property type="protein sequence ID" value="GGL56418.1"/>
    <property type="molecule type" value="Genomic_DNA"/>
</dbReference>
<dbReference type="Proteomes" id="UP000654670">
    <property type="component" value="Unassembled WGS sequence"/>
</dbReference>
<accession>A0A917S551</accession>
<evidence type="ECO:0000313" key="1">
    <source>
        <dbReference type="EMBL" id="GGL56418.1"/>
    </source>
</evidence>
<comment type="caution">
    <text evidence="1">The sequence shown here is derived from an EMBL/GenBank/DDBJ whole genome shotgun (WGS) entry which is preliminary data.</text>
</comment>
<proteinExistence type="predicted"/>
<name>A0A917S551_9BACL</name>
<dbReference type="AlphaFoldDB" id="A0A917S551"/>
<gene>
    <name evidence="1" type="ORF">GCM10007968_20540</name>
</gene>
<sequence>MRLEQYEAIQSADRIGRALHEADQQASQDSARYDFSDVFQKKRQKLTDKVGRKNT</sequence>
<reference evidence="1" key="2">
    <citation type="submission" date="2020-09" db="EMBL/GenBank/DDBJ databases">
        <authorList>
            <person name="Sun Q."/>
            <person name="Ohkuma M."/>
        </authorList>
    </citation>
    <scope>NUCLEOTIDE SEQUENCE</scope>
    <source>
        <strain evidence="1">JCM 15325</strain>
    </source>
</reference>